<dbReference type="GO" id="GO:0051301">
    <property type="term" value="P:cell division"/>
    <property type="evidence" value="ECO:0007669"/>
    <property type="project" value="UniProtKB-KW"/>
</dbReference>
<accession>A0A553ZND3</accession>
<keyword evidence="1" id="KW-0067">ATP-binding</keyword>
<proteinExistence type="predicted"/>
<dbReference type="OrthoDB" id="3315716at2"/>
<feature type="region of interest" description="Disordered" evidence="2">
    <location>
        <begin position="1"/>
        <end position="56"/>
    </location>
</feature>
<evidence type="ECO:0000256" key="1">
    <source>
        <dbReference type="PROSITE-ProRule" id="PRU00289"/>
    </source>
</evidence>
<evidence type="ECO:0000313" key="4">
    <source>
        <dbReference type="EMBL" id="TSB42905.1"/>
    </source>
</evidence>
<organism evidence="4 5">
    <name type="scientific">Streptomyces benahoarensis</name>
    <dbReference type="NCBI Taxonomy" id="2595054"/>
    <lineage>
        <taxon>Bacteria</taxon>
        <taxon>Bacillati</taxon>
        <taxon>Actinomycetota</taxon>
        <taxon>Actinomycetes</taxon>
        <taxon>Kitasatosporales</taxon>
        <taxon>Streptomycetaceae</taxon>
        <taxon>Streptomyces</taxon>
    </lineage>
</organism>
<comment type="caution">
    <text evidence="4">The sequence shown here is derived from an EMBL/GenBank/DDBJ whole genome shotgun (WGS) entry which is preliminary data.</text>
</comment>
<keyword evidence="4" id="KW-0132">Cell division</keyword>
<dbReference type="Proteomes" id="UP000320888">
    <property type="component" value="Unassembled WGS sequence"/>
</dbReference>
<keyword evidence="4" id="KW-0131">Cell cycle</keyword>
<feature type="compositionally biased region" description="Basic and acidic residues" evidence="2">
    <location>
        <begin position="1"/>
        <end position="12"/>
    </location>
</feature>
<dbReference type="InterPro" id="IPR027417">
    <property type="entry name" value="P-loop_NTPase"/>
</dbReference>
<dbReference type="SUPFAM" id="SSF52540">
    <property type="entry name" value="P-loop containing nucleoside triphosphate hydrolases"/>
    <property type="match status" value="1"/>
</dbReference>
<dbReference type="InterPro" id="IPR002543">
    <property type="entry name" value="FtsK_dom"/>
</dbReference>
<sequence>MGTVHDLADHRAARATSGAVPTVSLTKDTARPTDEPTGPHSEPSGEDATAEPKPPVWARSYRIARNVVTHDRSRKAARLAARHGSYVTGGAVVLARRAWDGRTTAVHQRMIASAAAAGQAESVADWQDKADRFRQARHARRMALITGVPAMAKGALIGAGVLEGSLLAIGTAMALSDDGQLSDVIAPTQGLIEFIHTVCVIVSVVWGPLVAAAPWVALLALWAVGRSRDTAPAWAKPTKGGEQRDVVPDEGAILDALRHLGVGPLNQAFKQGWQPRWVSGTGRLGNGWHTQLQLPMGVTVEMVNDKKKVLAHNLLRLPVEVWPTEPSDKPGVLDLWVADQGSLSGKVPPWPLLEGGEADYFKGVPVGVSQRGEPVVGKLMAANYMVGGIMGSGKSSLVISLLLGAMLDPLVEIEAYVMAYNVDYDPMKPRLRNLVKGDEDEQIEAALKALRGLRDEVTLRGKLLEELGGENSKLTRELAARDARMRPKVVVFDECHELFMHKKYGAEAEELAIKVMKKARKVGITLIWVTVSPTADSIPKDVTRNTSHRVAFAVGDHVANDGLLGTGKHKAGITATTLNPAENIGTALTVGFTKNAFELIRSYYVRKDSKTDEVTPVVNRALDLCEGVTPVTSAPAGEPVDHLRDVANVLLESGPDGPARMRSDEVRQRLAVLNPDEYRGWTAADLVQALKPHGVEPYKSGGLMVISRERVLEALGDRDVTDATA</sequence>
<dbReference type="GO" id="GO:0003677">
    <property type="term" value="F:DNA binding"/>
    <property type="evidence" value="ECO:0007669"/>
    <property type="project" value="InterPro"/>
</dbReference>
<dbReference type="GO" id="GO:0005524">
    <property type="term" value="F:ATP binding"/>
    <property type="evidence" value="ECO:0007669"/>
    <property type="project" value="UniProtKB-UniRule"/>
</dbReference>
<evidence type="ECO:0000256" key="2">
    <source>
        <dbReference type="SAM" id="MobiDB-lite"/>
    </source>
</evidence>
<reference evidence="4 5" key="1">
    <citation type="submission" date="2019-07" db="EMBL/GenBank/DDBJ databases">
        <title>Draft genome for Streptomyces benahoarensis MZ03-48.</title>
        <authorList>
            <person name="Gonzalez-Pimentel J.L."/>
        </authorList>
    </citation>
    <scope>NUCLEOTIDE SEQUENCE [LARGE SCALE GENOMIC DNA]</scope>
    <source>
        <strain evidence="4 5">MZ03-48</strain>
    </source>
</reference>
<dbReference type="EMBL" id="VKLS01000052">
    <property type="protein sequence ID" value="TSB42905.1"/>
    <property type="molecule type" value="Genomic_DNA"/>
</dbReference>
<name>A0A553ZND3_9ACTN</name>
<feature type="domain" description="FtsK" evidence="3">
    <location>
        <begin position="372"/>
        <end position="561"/>
    </location>
</feature>
<keyword evidence="5" id="KW-1185">Reference proteome</keyword>
<protein>
    <submittedName>
        <fullName evidence="4">Cell division protein FtsK</fullName>
    </submittedName>
</protein>
<gene>
    <name evidence="4" type="ORF">FNZ23_07460</name>
</gene>
<evidence type="ECO:0000259" key="3">
    <source>
        <dbReference type="PROSITE" id="PS50901"/>
    </source>
</evidence>
<dbReference type="PROSITE" id="PS50901">
    <property type="entry name" value="FTSK"/>
    <property type="match status" value="1"/>
</dbReference>
<feature type="binding site" evidence="1">
    <location>
        <begin position="388"/>
        <end position="395"/>
    </location>
    <ligand>
        <name>ATP</name>
        <dbReference type="ChEBI" id="CHEBI:30616"/>
    </ligand>
</feature>
<dbReference type="Gene3D" id="3.40.50.300">
    <property type="entry name" value="P-loop containing nucleotide triphosphate hydrolases"/>
    <property type="match status" value="1"/>
</dbReference>
<dbReference type="AlphaFoldDB" id="A0A553ZND3"/>
<keyword evidence="1" id="KW-0547">Nucleotide-binding</keyword>
<evidence type="ECO:0000313" key="5">
    <source>
        <dbReference type="Proteomes" id="UP000320888"/>
    </source>
</evidence>